<dbReference type="InterPro" id="IPR051677">
    <property type="entry name" value="AfsR-DnrI-RedD_regulator"/>
</dbReference>
<feature type="domain" description="OmpR/PhoB-type" evidence="8">
    <location>
        <begin position="1"/>
        <end position="93"/>
    </location>
</feature>
<keyword evidence="5" id="KW-0804">Transcription</keyword>
<proteinExistence type="inferred from homology"/>
<dbReference type="Pfam" id="PF00486">
    <property type="entry name" value="Trans_reg_C"/>
    <property type="match status" value="1"/>
</dbReference>
<comment type="caution">
    <text evidence="9">The sequence shown here is derived from an EMBL/GenBank/DDBJ whole genome shotgun (WGS) entry which is preliminary data.</text>
</comment>
<evidence type="ECO:0000256" key="4">
    <source>
        <dbReference type="ARBA" id="ARBA00023125"/>
    </source>
</evidence>
<feature type="region of interest" description="Disordered" evidence="7">
    <location>
        <begin position="243"/>
        <end position="278"/>
    </location>
</feature>
<dbReference type="PANTHER" id="PTHR35807">
    <property type="entry name" value="TRANSCRIPTIONAL REGULATOR REDD-RELATED"/>
    <property type="match status" value="1"/>
</dbReference>
<dbReference type="Gene3D" id="1.10.10.10">
    <property type="entry name" value="Winged helix-like DNA-binding domain superfamily/Winged helix DNA-binding domain"/>
    <property type="match status" value="1"/>
</dbReference>
<dbReference type="Gene3D" id="1.25.40.10">
    <property type="entry name" value="Tetratricopeptide repeat domain"/>
    <property type="match status" value="1"/>
</dbReference>
<comment type="similarity">
    <text evidence="1">Belongs to the AfsR/DnrI/RedD regulatory family.</text>
</comment>
<dbReference type="PROSITE" id="PS51755">
    <property type="entry name" value="OMPR_PHOB"/>
    <property type="match status" value="1"/>
</dbReference>
<dbReference type="RefSeq" id="WP_168001743.1">
    <property type="nucleotide sequence ID" value="NZ_JAATEO010000015.1"/>
</dbReference>
<evidence type="ECO:0000256" key="2">
    <source>
        <dbReference type="ARBA" id="ARBA00022737"/>
    </source>
</evidence>
<dbReference type="InterPro" id="IPR011990">
    <property type="entry name" value="TPR-like_helical_dom_sf"/>
</dbReference>
<keyword evidence="10" id="KW-1185">Reference proteome</keyword>
<dbReference type="EMBL" id="JAATEO010000015">
    <property type="protein sequence ID" value="NJP33370.1"/>
    <property type="molecule type" value="Genomic_DNA"/>
</dbReference>
<accession>A0ABX0Z692</accession>
<feature type="DNA-binding region" description="OmpR/PhoB-type" evidence="6">
    <location>
        <begin position="1"/>
        <end position="93"/>
    </location>
</feature>
<dbReference type="Gene3D" id="1.10.8.430">
    <property type="entry name" value="Helical domain of apoptotic protease-activating factors"/>
    <property type="match status" value="1"/>
</dbReference>
<keyword evidence="4 6" id="KW-0238">DNA-binding</keyword>
<dbReference type="PRINTS" id="PR00364">
    <property type="entry name" value="DISEASERSIST"/>
</dbReference>
<dbReference type="InterPro" id="IPR002182">
    <property type="entry name" value="NB-ARC"/>
</dbReference>
<dbReference type="PANTHER" id="PTHR35807:SF1">
    <property type="entry name" value="TRANSCRIPTIONAL REGULATOR REDD"/>
    <property type="match status" value="1"/>
</dbReference>
<organism evidence="9 10">
    <name type="scientific">Micromonospora thermarum</name>
    <dbReference type="NCBI Taxonomy" id="2720024"/>
    <lineage>
        <taxon>Bacteria</taxon>
        <taxon>Bacillati</taxon>
        <taxon>Actinomycetota</taxon>
        <taxon>Actinomycetes</taxon>
        <taxon>Micromonosporales</taxon>
        <taxon>Micromonosporaceae</taxon>
        <taxon>Micromonospora</taxon>
    </lineage>
</organism>
<dbReference type="InterPro" id="IPR016032">
    <property type="entry name" value="Sig_transdc_resp-reg_C-effctor"/>
</dbReference>
<keyword evidence="2" id="KW-0677">Repeat</keyword>
<evidence type="ECO:0000259" key="8">
    <source>
        <dbReference type="PROSITE" id="PS51755"/>
    </source>
</evidence>
<evidence type="ECO:0000313" key="9">
    <source>
        <dbReference type="EMBL" id="NJP33370.1"/>
    </source>
</evidence>
<reference evidence="9 10" key="1">
    <citation type="submission" date="2020-03" db="EMBL/GenBank/DDBJ databases">
        <title>WGS of actinomycetes isolated from Thailand.</title>
        <authorList>
            <person name="Thawai C."/>
        </authorList>
    </citation>
    <scope>NUCLEOTIDE SEQUENCE [LARGE SCALE GENOMIC DNA]</scope>
    <source>
        <strain evidence="9 10">HSS6-12</strain>
    </source>
</reference>
<dbReference type="SUPFAM" id="SSF48452">
    <property type="entry name" value="TPR-like"/>
    <property type="match status" value="1"/>
</dbReference>
<dbReference type="SUPFAM" id="SSF52540">
    <property type="entry name" value="P-loop containing nucleoside triphosphate hydrolases"/>
    <property type="match status" value="1"/>
</dbReference>
<sequence length="611" mass="67778">MVFRILGPLSVTHEDRDITPTAPKVRQVLAFLLVRRNQVVQVSEFVDELWGDNPPDSAMTTLQTYIYKLRKDVLDPSGLARLHTQSCGYLLDVDDDDIDACHFERLAQQGRLERERGDAQRASELFTEALALWRAPALLGVNAGEILSAHTTRLEENKLRVLGMRIEADMQLGRYEELISELKELVRSYPLHERFHANLMTALDRSGRRYEAFEVYRRLRELLIDELGLEPSPAVQRLHRSLLNAEPTESRPAPRPATSTERAPARTAVPAQLPPDVPDFTGREAVVRQVTAVLAAGQEHRTAPAAVSICGLTGVGKTTLALHVGHLEKARYPHGQLFADLRGSSRNPTSQLDVLAAFLRALGVPEQQIPPTVEERSSLYRTWTNGRRLLVVLDDAATASQIAPLVPATPESAVVVTSRWGLQVLPGVQVTKLDVMTTGEAVALLRAMVGPSRVNAEPEEAERIADRCGHLPLALRCVGARLAAAPTWSLRKMASLIESGPAALDQLRFAEFDVRTNYDETYYRLEPHDRSALRLLSLLPPPHFTAATAANLLGSAADTVETQLGRLVACNLLEARADEGVVRYQLHRLTRLYARERLNHEFIEPRLGTNV</sequence>
<name>A0ABX0Z692_9ACTN</name>
<protein>
    <submittedName>
        <fullName evidence="9">AfsR/SARP family transcriptional regulator</fullName>
    </submittedName>
</protein>
<dbReference type="InterPro" id="IPR036388">
    <property type="entry name" value="WH-like_DNA-bd_sf"/>
</dbReference>
<evidence type="ECO:0000256" key="1">
    <source>
        <dbReference type="ARBA" id="ARBA00005820"/>
    </source>
</evidence>
<evidence type="ECO:0000256" key="5">
    <source>
        <dbReference type="ARBA" id="ARBA00023163"/>
    </source>
</evidence>
<dbReference type="Pfam" id="PF00931">
    <property type="entry name" value="NB-ARC"/>
    <property type="match status" value="1"/>
</dbReference>
<evidence type="ECO:0000256" key="3">
    <source>
        <dbReference type="ARBA" id="ARBA00023015"/>
    </source>
</evidence>
<dbReference type="InterPro" id="IPR042197">
    <property type="entry name" value="Apaf_helical"/>
</dbReference>
<gene>
    <name evidence="9" type="ORF">HCJ94_15595</name>
</gene>
<dbReference type="InterPro" id="IPR001867">
    <property type="entry name" value="OmpR/PhoB-type_DNA-bd"/>
</dbReference>
<evidence type="ECO:0000313" key="10">
    <source>
        <dbReference type="Proteomes" id="UP000783871"/>
    </source>
</evidence>
<dbReference type="SMART" id="SM00862">
    <property type="entry name" value="Trans_reg_C"/>
    <property type="match status" value="1"/>
</dbReference>
<dbReference type="InterPro" id="IPR005158">
    <property type="entry name" value="BTAD"/>
</dbReference>
<evidence type="ECO:0000256" key="7">
    <source>
        <dbReference type="SAM" id="MobiDB-lite"/>
    </source>
</evidence>
<dbReference type="Gene3D" id="3.40.50.300">
    <property type="entry name" value="P-loop containing nucleotide triphosphate hydrolases"/>
    <property type="match status" value="1"/>
</dbReference>
<dbReference type="SMART" id="SM01043">
    <property type="entry name" value="BTAD"/>
    <property type="match status" value="1"/>
</dbReference>
<dbReference type="SUPFAM" id="SSF46894">
    <property type="entry name" value="C-terminal effector domain of the bipartite response regulators"/>
    <property type="match status" value="1"/>
</dbReference>
<dbReference type="Pfam" id="PF03704">
    <property type="entry name" value="BTAD"/>
    <property type="match status" value="1"/>
</dbReference>
<dbReference type="CDD" id="cd15831">
    <property type="entry name" value="BTAD"/>
    <property type="match status" value="1"/>
</dbReference>
<keyword evidence="3" id="KW-0805">Transcription regulation</keyword>
<dbReference type="Proteomes" id="UP000783871">
    <property type="component" value="Unassembled WGS sequence"/>
</dbReference>
<dbReference type="InterPro" id="IPR027417">
    <property type="entry name" value="P-loop_NTPase"/>
</dbReference>
<evidence type="ECO:0000256" key="6">
    <source>
        <dbReference type="PROSITE-ProRule" id="PRU01091"/>
    </source>
</evidence>